<evidence type="ECO:0000313" key="9">
    <source>
        <dbReference type="EMBL" id="RDS82471.1"/>
    </source>
</evidence>
<feature type="transmembrane region" description="Helical" evidence="6">
    <location>
        <begin position="313"/>
        <end position="335"/>
    </location>
</feature>
<dbReference type="OrthoDB" id="8735006at2"/>
<dbReference type="GO" id="GO:0022857">
    <property type="term" value="F:transmembrane transporter activity"/>
    <property type="evidence" value="ECO:0007669"/>
    <property type="project" value="TreeGrafter"/>
</dbReference>
<dbReference type="InterPro" id="IPR050250">
    <property type="entry name" value="Macrolide_Exporter_MacB"/>
</dbReference>
<sequence>MLAYYLRLGLHSLRRNPILTALMVMAVGFGVASSMTTYAVFRAVSGNPLPDKSTQLFAPQIDVWGPDSRARGRDIPDALTYKDATALMHEHKAARQTAIYPVGFTLVPRDAAREPFAVSGYAAYADFFPMFEVPFLYGSGWNAAQDEARATVVVISSKLNQQLFGGANSVGQTVHLDDHDYQVIGVAADWNPRPRFYDVNNSSGFTDPPDFFLPFTRAIDTQTETAGNDNCFGSGGRKPGFDGWLQSECAWVSYWVELPDAAAVRAYRSYLLGYADEQRQAGRFHWPSYVTLRNLTEWMDYERVVPPETRISLVLSLGFLLVCLVNTVGLMLAKFMRRAGEIGVRRALGASRREIWLQYLAEAAIVGVSGGLAGVMLTGLGVLGVGLVFEPDIARLAHINLGLVGLTLLCSLVATLGAAFYPTWRASRVQPAWQLKSH</sequence>
<dbReference type="GO" id="GO:0005886">
    <property type="term" value="C:plasma membrane"/>
    <property type="evidence" value="ECO:0007669"/>
    <property type="project" value="UniProtKB-SubCell"/>
</dbReference>
<name>A0A370X2J4_9GAMM</name>
<feature type="domain" description="ABC3 transporter permease C-terminal" evidence="7">
    <location>
        <begin position="314"/>
        <end position="431"/>
    </location>
</feature>
<reference evidence="9 10" key="1">
    <citation type="submission" date="2018-07" db="EMBL/GenBank/DDBJ databases">
        <title>Dyella monticola sp. nov. and Dyella psychrodurans sp. nov. isolated from monsoon evergreen broad-leaved forest soil of Dinghu Mountain, China.</title>
        <authorList>
            <person name="Gao Z."/>
            <person name="Qiu L."/>
        </authorList>
    </citation>
    <scope>NUCLEOTIDE SEQUENCE [LARGE SCALE GENOMIC DNA]</scope>
    <source>
        <strain evidence="9 10">4MSK11</strain>
    </source>
</reference>
<dbReference type="RefSeq" id="WP_115478646.1">
    <property type="nucleotide sequence ID" value="NZ_QRBF01000005.1"/>
</dbReference>
<dbReference type="Pfam" id="PF12704">
    <property type="entry name" value="MacB_PCD"/>
    <property type="match status" value="1"/>
</dbReference>
<proteinExistence type="predicted"/>
<dbReference type="InterPro" id="IPR025857">
    <property type="entry name" value="MacB_PCD"/>
</dbReference>
<dbReference type="EMBL" id="QRBF01000005">
    <property type="protein sequence ID" value="RDS82471.1"/>
    <property type="molecule type" value="Genomic_DNA"/>
</dbReference>
<dbReference type="Pfam" id="PF02687">
    <property type="entry name" value="FtsX"/>
    <property type="match status" value="1"/>
</dbReference>
<feature type="transmembrane region" description="Helical" evidence="6">
    <location>
        <begin position="21"/>
        <end position="41"/>
    </location>
</feature>
<feature type="transmembrane region" description="Helical" evidence="6">
    <location>
        <begin position="356"/>
        <end position="389"/>
    </location>
</feature>
<feature type="transmembrane region" description="Helical" evidence="6">
    <location>
        <begin position="401"/>
        <end position="421"/>
    </location>
</feature>
<dbReference type="PANTHER" id="PTHR30572">
    <property type="entry name" value="MEMBRANE COMPONENT OF TRANSPORTER-RELATED"/>
    <property type="match status" value="1"/>
</dbReference>
<dbReference type="AlphaFoldDB" id="A0A370X2J4"/>
<evidence type="ECO:0000259" key="8">
    <source>
        <dbReference type="Pfam" id="PF12704"/>
    </source>
</evidence>
<accession>A0A370X2J4</accession>
<comment type="caution">
    <text evidence="9">The sequence shown here is derived from an EMBL/GenBank/DDBJ whole genome shotgun (WGS) entry which is preliminary data.</text>
</comment>
<keyword evidence="5 6" id="KW-0472">Membrane</keyword>
<evidence type="ECO:0000256" key="4">
    <source>
        <dbReference type="ARBA" id="ARBA00022989"/>
    </source>
</evidence>
<dbReference type="InterPro" id="IPR003838">
    <property type="entry name" value="ABC3_permease_C"/>
</dbReference>
<keyword evidence="4 6" id="KW-1133">Transmembrane helix</keyword>
<evidence type="ECO:0000259" key="7">
    <source>
        <dbReference type="Pfam" id="PF02687"/>
    </source>
</evidence>
<evidence type="ECO:0000256" key="2">
    <source>
        <dbReference type="ARBA" id="ARBA00022475"/>
    </source>
</evidence>
<comment type="subcellular location">
    <subcellularLocation>
        <location evidence="1">Cell membrane</location>
        <topology evidence="1">Multi-pass membrane protein</topology>
    </subcellularLocation>
</comment>
<evidence type="ECO:0000256" key="3">
    <source>
        <dbReference type="ARBA" id="ARBA00022692"/>
    </source>
</evidence>
<evidence type="ECO:0000256" key="5">
    <source>
        <dbReference type="ARBA" id="ARBA00023136"/>
    </source>
</evidence>
<evidence type="ECO:0000256" key="1">
    <source>
        <dbReference type="ARBA" id="ARBA00004651"/>
    </source>
</evidence>
<evidence type="ECO:0000313" key="10">
    <source>
        <dbReference type="Proteomes" id="UP000255334"/>
    </source>
</evidence>
<evidence type="ECO:0000256" key="6">
    <source>
        <dbReference type="SAM" id="Phobius"/>
    </source>
</evidence>
<dbReference type="Proteomes" id="UP000255334">
    <property type="component" value="Unassembled WGS sequence"/>
</dbReference>
<keyword evidence="3 6" id="KW-0812">Transmembrane</keyword>
<feature type="domain" description="MacB-like periplasmic core" evidence="8">
    <location>
        <begin position="20"/>
        <end position="262"/>
    </location>
</feature>
<organism evidence="9 10">
    <name type="scientific">Dyella psychrodurans</name>
    <dbReference type="NCBI Taxonomy" id="1927960"/>
    <lineage>
        <taxon>Bacteria</taxon>
        <taxon>Pseudomonadati</taxon>
        <taxon>Pseudomonadota</taxon>
        <taxon>Gammaproteobacteria</taxon>
        <taxon>Lysobacterales</taxon>
        <taxon>Rhodanobacteraceae</taxon>
        <taxon>Dyella</taxon>
    </lineage>
</organism>
<protein>
    <submittedName>
        <fullName evidence="9">ABC transporter permease</fullName>
    </submittedName>
</protein>
<gene>
    <name evidence="9" type="ORF">DWU99_13760</name>
</gene>
<keyword evidence="10" id="KW-1185">Reference proteome</keyword>
<keyword evidence="2" id="KW-1003">Cell membrane</keyword>
<dbReference type="PANTHER" id="PTHR30572:SF18">
    <property type="entry name" value="ABC-TYPE MACROLIDE FAMILY EXPORT SYSTEM PERMEASE COMPONENT 2"/>
    <property type="match status" value="1"/>
</dbReference>